<dbReference type="AlphaFoldDB" id="A0A916W0A2"/>
<dbReference type="InterPro" id="IPR002898">
    <property type="entry name" value="MotA_ExbB_proton_chnl"/>
</dbReference>
<keyword evidence="5 7" id="KW-0472">Membrane</keyword>
<evidence type="ECO:0000313" key="10">
    <source>
        <dbReference type="Proteomes" id="UP000596977"/>
    </source>
</evidence>
<dbReference type="PANTHER" id="PTHR30625:SF11">
    <property type="entry name" value="MOTA_TOLQ_EXBB PROTON CHANNEL DOMAIN-CONTAINING PROTEIN"/>
    <property type="match status" value="1"/>
</dbReference>
<name>A0A916W0A2_9HYPH</name>
<dbReference type="Pfam" id="PF01618">
    <property type="entry name" value="MotA_ExbB"/>
    <property type="match status" value="1"/>
</dbReference>
<evidence type="ECO:0000256" key="3">
    <source>
        <dbReference type="ARBA" id="ARBA00022692"/>
    </source>
</evidence>
<sequence>MQSFFIPLVEQVSAILALGGPVVALLVALSVIALALILLKFYQFWRAGLGRWHAPERALGLWQSGRKAEAMSLCQESPSIIARSLAAGMALRTSGKFDIAKIESEVTRFATVEIHKLQKGFKALDTIAQIAPLLGLFGTVLGMIEAFQAMQSAGAAVDPSVLAGGIWVALLTTAVGLAVAMPVSAILTMLESWVENERMALEDTATRWLNGVDGGIDAQADHTTTAPQTLTPTYAH</sequence>
<protein>
    <submittedName>
        <fullName evidence="9">Biopolymer transporter ExbB</fullName>
    </submittedName>
</protein>
<evidence type="ECO:0000256" key="6">
    <source>
        <dbReference type="RuleBase" id="RU004057"/>
    </source>
</evidence>
<comment type="subcellular location">
    <subcellularLocation>
        <location evidence="1">Cell membrane</location>
        <topology evidence="1">Multi-pass membrane protein</topology>
    </subcellularLocation>
    <subcellularLocation>
        <location evidence="6">Membrane</location>
        <topology evidence="6">Multi-pass membrane protein</topology>
    </subcellularLocation>
</comment>
<comment type="similarity">
    <text evidence="6">Belongs to the exbB/tolQ family.</text>
</comment>
<evidence type="ECO:0000313" key="9">
    <source>
        <dbReference type="EMBL" id="GGA57496.1"/>
    </source>
</evidence>
<dbReference type="Proteomes" id="UP000596977">
    <property type="component" value="Unassembled WGS sequence"/>
</dbReference>
<evidence type="ECO:0000256" key="1">
    <source>
        <dbReference type="ARBA" id="ARBA00004651"/>
    </source>
</evidence>
<keyword evidence="6" id="KW-0813">Transport</keyword>
<evidence type="ECO:0000256" key="2">
    <source>
        <dbReference type="ARBA" id="ARBA00022475"/>
    </source>
</evidence>
<dbReference type="RefSeq" id="WP_127073673.1">
    <property type="nucleotide sequence ID" value="NZ_BMKB01000005.1"/>
</dbReference>
<feature type="domain" description="MotA/TolQ/ExbB proton channel" evidence="8">
    <location>
        <begin position="79"/>
        <end position="202"/>
    </location>
</feature>
<evidence type="ECO:0000256" key="7">
    <source>
        <dbReference type="SAM" id="Phobius"/>
    </source>
</evidence>
<evidence type="ECO:0000256" key="5">
    <source>
        <dbReference type="ARBA" id="ARBA00023136"/>
    </source>
</evidence>
<keyword evidence="10" id="KW-1185">Reference proteome</keyword>
<dbReference type="InterPro" id="IPR050790">
    <property type="entry name" value="ExbB/TolQ_transport"/>
</dbReference>
<accession>A0A916W0A2</accession>
<gene>
    <name evidence="9" type="ORF">GCM10011499_29600</name>
</gene>
<keyword evidence="4 7" id="KW-1133">Transmembrane helix</keyword>
<keyword evidence="6" id="KW-0653">Protein transport</keyword>
<feature type="transmembrane region" description="Helical" evidence="7">
    <location>
        <begin position="12"/>
        <end position="39"/>
    </location>
</feature>
<evidence type="ECO:0000259" key="8">
    <source>
        <dbReference type="Pfam" id="PF01618"/>
    </source>
</evidence>
<dbReference type="GO" id="GO:0005886">
    <property type="term" value="C:plasma membrane"/>
    <property type="evidence" value="ECO:0007669"/>
    <property type="project" value="UniProtKB-SubCell"/>
</dbReference>
<dbReference type="OrthoDB" id="4045at2"/>
<proteinExistence type="inferred from homology"/>
<dbReference type="EMBL" id="BMKB01000005">
    <property type="protein sequence ID" value="GGA57496.1"/>
    <property type="molecule type" value="Genomic_DNA"/>
</dbReference>
<evidence type="ECO:0000256" key="4">
    <source>
        <dbReference type="ARBA" id="ARBA00022989"/>
    </source>
</evidence>
<dbReference type="PANTHER" id="PTHR30625">
    <property type="entry name" value="PROTEIN TOLQ"/>
    <property type="match status" value="1"/>
</dbReference>
<keyword evidence="2" id="KW-1003">Cell membrane</keyword>
<feature type="transmembrane region" description="Helical" evidence="7">
    <location>
        <begin position="164"/>
        <end position="190"/>
    </location>
</feature>
<keyword evidence="3 7" id="KW-0812">Transmembrane</keyword>
<dbReference type="GO" id="GO:0017038">
    <property type="term" value="P:protein import"/>
    <property type="evidence" value="ECO:0007669"/>
    <property type="project" value="TreeGrafter"/>
</dbReference>
<comment type="caution">
    <text evidence="9">The sequence shown here is derived from an EMBL/GenBank/DDBJ whole genome shotgun (WGS) entry which is preliminary data.</text>
</comment>
<reference evidence="9 10" key="1">
    <citation type="journal article" date="2014" name="Int. J. Syst. Evol. Microbiol.">
        <title>Complete genome sequence of Corynebacterium casei LMG S-19264T (=DSM 44701T), isolated from a smear-ripened cheese.</title>
        <authorList>
            <consortium name="US DOE Joint Genome Institute (JGI-PGF)"/>
            <person name="Walter F."/>
            <person name="Albersmeier A."/>
            <person name="Kalinowski J."/>
            <person name="Ruckert C."/>
        </authorList>
    </citation>
    <scope>NUCLEOTIDE SEQUENCE [LARGE SCALE GENOMIC DNA]</scope>
    <source>
        <strain evidence="9 10">CGMCC 1.15896</strain>
    </source>
</reference>
<organism evidence="9 10">
    <name type="scientific">Pelagibacterium lentulum</name>
    <dbReference type="NCBI Taxonomy" id="2029865"/>
    <lineage>
        <taxon>Bacteria</taxon>
        <taxon>Pseudomonadati</taxon>
        <taxon>Pseudomonadota</taxon>
        <taxon>Alphaproteobacteria</taxon>
        <taxon>Hyphomicrobiales</taxon>
        <taxon>Devosiaceae</taxon>
        <taxon>Pelagibacterium</taxon>
    </lineage>
</organism>
<feature type="transmembrane region" description="Helical" evidence="7">
    <location>
        <begin position="126"/>
        <end position="144"/>
    </location>
</feature>